<gene>
    <name evidence="1" type="ORF">O181_067720</name>
</gene>
<comment type="caution">
    <text evidence="1">The sequence shown here is derived from an EMBL/GenBank/DDBJ whole genome shotgun (WGS) entry which is preliminary data.</text>
</comment>
<proteinExistence type="predicted"/>
<sequence>MEKDFIYLMESFIIGQNKHLPQDLVEIHPRAASFKFMLEIASKHAVMCMEDSFENAKDKWEKSHAPPDFKVGDLVLLSTTKFNQIKLCKNSKDTFTGPFVIKDFNGGNYKVWI</sequence>
<dbReference type="EMBL" id="AVOT02034001">
    <property type="protein sequence ID" value="MBW0528005.1"/>
    <property type="molecule type" value="Genomic_DNA"/>
</dbReference>
<evidence type="ECO:0000313" key="1">
    <source>
        <dbReference type="EMBL" id="MBW0528005.1"/>
    </source>
</evidence>
<dbReference type="AlphaFoldDB" id="A0A9Q3EZK0"/>
<organism evidence="1 2">
    <name type="scientific">Austropuccinia psidii MF-1</name>
    <dbReference type="NCBI Taxonomy" id="1389203"/>
    <lineage>
        <taxon>Eukaryota</taxon>
        <taxon>Fungi</taxon>
        <taxon>Dikarya</taxon>
        <taxon>Basidiomycota</taxon>
        <taxon>Pucciniomycotina</taxon>
        <taxon>Pucciniomycetes</taxon>
        <taxon>Pucciniales</taxon>
        <taxon>Sphaerophragmiaceae</taxon>
        <taxon>Austropuccinia</taxon>
    </lineage>
</organism>
<reference evidence="1" key="1">
    <citation type="submission" date="2021-03" db="EMBL/GenBank/DDBJ databases">
        <title>Draft genome sequence of rust myrtle Austropuccinia psidii MF-1, a brazilian biotype.</title>
        <authorList>
            <person name="Quecine M.C."/>
            <person name="Pachon D.M.R."/>
            <person name="Bonatelli M.L."/>
            <person name="Correr F.H."/>
            <person name="Franceschini L.M."/>
            <person name="Leite T.F."/>
            <person name="Margarido G.R.A."/>
            <person name="Almeida C.A."/>
            <person name="Ferrarezi J.A."/>
            <person name="Labate C.A."/>
        </authorList>
    </citation>
    <scope>NUCLEOTIDE SEQUENCE</scope>
    <source>
        <strain evidence="1">MF-1</strain>
    </source>
</reference>
<dbReference type="OrthoDB" id="3929326at2759"/>
<name>A0A9Q3EZK0_9BASI</name>
<dbReference type="Proteomes" id="UP000765509">
    <property type="component" value="Unassembled WGS sequence"/>
</dbReference>
<accession>A0A9Q3EZK0</accession>
<protein>
    <submittedName>
        <fullName evidence="1">Uncharacterized protein</fullName>
    </submittedName>
</protein>
<keyword evidence="2" id="KW-1185">Reference proteome</keyword>
<evidence type="ECO:0000313" key="2">
    <source>
        <dbReference type="Proteomes" id="UP000765509"/>
    </source>
</evidence>